<proteinExistence type="inferred from homology"/>
<dbReference type="EnsemblPlants" id="KRG89377">
    <property type="protein sequence ID" value="KRG89377"/>
    <property type="gene ID" value="GLYMA_20G020000"/>
</dbReference>
<dbReference type="PANTHER" id="PTHR12468:SF2">
    <property type="entry name" value="GPI MANNOSYLTRANSFERASE 2"/>
    <property type="match status" value="1"/>
</dbReference>
<dbReference type="EMBL" id="CM000853">
    <property type="protein sequence ID" value="KRG89377.1"/>
    <property type="molecule type" value="Genomic_DNA"/>
</dbReference>
<keyword evidence="4 11" id="KW-0337">GPI-anchor biosynthesis</keyword>
<keyword evidence="9 11" id="KW-1133">Transmembrane helix</keyword>
<feature type="transmembrane region" description="Helical" evidence="11">
    <location>
        <begin position="200"/>
        <end position="221"/>
    </location>
</feature>
<dbReference type="STRING" id="3847.A0A0R0EG78"/>
<dbReference type="PANTHER" id="PTHR12468">
    <property type="entry name" value="GPI MANNOSYLTRANSFERASE 2"/>
    <property type="match status" value="1"/>
</dbReference>
<organism evidence="12">
    <name type="scientific">Glycine max</name>
    <name type="common">Soybean</name>
    <name type="synonym">Glycine hispida</name>
    <dbReference type="NCBI Taxonomy" id="3847"/>
    <lineage>
        <taxon>Eukaryota</taxon>
        <taxon>Viridiplantae</taxon>
        <taxon>Streptophyta</taxon>
        <taxon>Embryophyta</taxon>
        <taxon>Tracheophyta</taxon>
        <taxon>Spermatophyta</taxon>
        <taxon>Magnoliopsida</taxon>
        <taxon>eudicotyledons</taxon>
        <taxon>Gunneridae</taxon>
        <taxon>Pentapetalae</taxon>
        <taxon>rosids</taxon>
        <taxon>fabids</taxon>
        <taxon>Fabales</taxon>
        <taxon>Fabaceae</taxon>
        <taxon>Papilionoideae</taxon>
        <taxon>50 kb inversion clade</taxon>
        <taxon>NPAAA clade</taxon>
        <taxon>indigoferoid/millettioid clade</taxon>
        <taxon>Phaseoleae</taxon>
        <taxon>Glycine</taxon>
        <taxon>Glycine subgen. Soja</taxon>
    </lineage>
</organism>
<dbReference type="GO" id="GO:0005789">
    <property type="term" value="C:endoplasmic reticulum membrane"/>
    <property type="evidence" value="ECO:0000318"/>
    <property type="project" value="GO_Central"/>
</dbReference>
<dbReference type="AlphaFoldDB" id="A0A0R0EG78"/>
<dbReference type="GO" id="GO:0031501">
    <property type="term" value="C:mannosyltransferase complex"/>
    <property type="evidence" value="ECO:0000318"/>
    <property type="project" value="GO_Central"/>
</dbReference>
<evidence type="ECO:0000313" key="12">
    <source>
        <dbReference type="EMBL" id="KRG89377.1"/>
    </source>
</evidence>
<evidence type="ECO:0000256" key="10">
    <source>
        <dbReference type="ARBA" id="ARBA00023136"/>
    </source>
</evidence>
<evidence type="ECO:0000256" key="4">
    <source>
        <dbReference type="ARBA" id="ARBA00022502"/>
    </source>
</evidence>
<dbReference type="GO" id="GO:0000009">
    <property type="term" value="F:alpha-1,6-mannosyltransferase activity"/>
    <property type="evidence" value="ECO:0007669"/>
    <property type="project" value="InterPro"/>
</dbReference>
<dbReference type="GO" id="GO:0000030">
    <property type="term" value="F:mannosyltransferase activity"/>
    <property type="evidence" value="ECO:0000318"/>
    <property type="project" value="GO_Central"/>
</dbReference>
<comment type="function">
    <text evidence="11">Mannosyltransferase involved in glycosylphosphatidylinositol-anchor biosynthesis.</text>
</comment>
<evidence type="ECO:0000256" key="1">
    <source>
        <dbReference type="ARBA" id="ARBA00004477"/>
    </source>
</evidence>
<reference evidence="13" key="2">
    <citation type="submission" date="2018-02" db="UniProtKB">
        <authorList>
            <consortium name="EnsemblPlants"/>
        </authorList>
    </citation>
    <scope>IDENTIFICATION</scope>
    <source>
        <strain evidence="13">Williams 82</strain>
    </source>
</reference>
<reference evidence="12 13" key="1">
    <citation type="journal article" date="2010" name="Nature">
        <title>Genome sequence of the palaeopolyploid soybean.</title>
        <authorList>
            <person name="Schmutz J."/>
            <person name="Cannon S.B."/>
            <person name="Schlueter J."/>
            <person name="Ma J."/>
            <person name="Mitros T."/>
            <person name="Nelson W."/>
            <person name="Hyten D.L."/>
            <person name="Song Q."/>
            <person name="Thelen J.J."/>
            <person name="Cheng J."/>
            <person name="Xu D."/>
            <person name="Hellsten U."/>
            <person name="May G.D."/>
            <person name="Yu Y."/>
            <person name="Sakurai T."/>
            <person name="Umezawa T."/>
            <person name="Bhattacharyya M.K."/>
            <person name="Sandhu D."/>
            <person name="Valliyodan B."/>
            <person name="Lindquist E."/>
            <person name="Peto M."/>
            <person name="Grant D."/>
            <person name="Shu S."/>
            <person name="Goodstein D."/>
            <person name="Barry K."/>
            <person name="Futrell-Griggs M."/>
            <person name="Abernathy B."/>
            <person name="Du J."/>
            <person name="Tian Z."/>
            <person name="Zhu L."/>
            <person name="Gill N."/>
            <person name="Joshi T."/>
            <person name="Libault M."/>
            <person name="Sethuraman A."/>
            <person name="Zhang X.-C."/>
            <person name="Shinozaki K."/>
            <person name="Nguyen H.T."/>
            <person name="Wing R.A."/>
            <person name="Cregan P."/>
            <person name="Specht J."/>
            <person name="Grimwood J."/>
            <person name="Rokhsar D."/>
            <person name="Stacey G."/>
            <person name="Shoemaker R.C."/>
            <person name="Jackson S.A."/>
        </authorList>
    </citation>
    <scope>NUCLEOTIDE SEQUENCE</scope>
    <source>
        <strain evidence="13">cv. Williams 82</strain>
        <tissue evidence="12">Callus</tissue>
    </source>
</reference>
<sequence length="255" mass="29349">MFLCDLVFGFCDGRYSESLHAFLCFGGMYHFVSGGNLALQIVIVGALRTAFIFAPFVAFQTYGYYNMCVERSPDEIRPWCKARIPLLHNYIQSHYWGVGFLRYFQLKQLLNFLLASPILSLALRSELSIMLKHSNLRRSKNVSKGDIANVPMESEPAAIWPGYLSASVLPFVLHLGFMVCTAFFVMRVQVSTRFLSASPPLYWFASYIMANLYWFASYIMANPAKYFRWGYVIWAYSMAYIFLGSLLFSNFYPFT</sequence>
<feature type="transmembrane region" description="Helical" evidence="11">
    <location>
        <begin position="37"/>
        <end position="59"/>
    </location>
</feature>
<reference evidence="12" key="3">
    <citation type="submission" date="2018-07" db="EMBL/GenBank/DDBJ databases">
        <title>WGS assembly of Glycine max.</title>
        <authorList>
            <person name="Schmutz J."/>
            <person name="Cannon S."/>
            <person name="Schlueter J."/>
            <person name="Ma J."/>
            <person name="Mitros T."/>
            <person name="Nelson W."/>
            <person name="Hyten D."/>
            <person name="Song Q."/>
            <person name="Thelen J."/>
            <person name="Cheng J."/>
            <person name="Xu D."/>
            <person name="Hellsten U."/>
            <person name="May G."/>
            <person name="Yu Y."/>
            <person name="Sakurai T."/>
            <person name="Umezawa T."/>
            <person name="Bhattacharyya M."/>
            <person name="Sandhu D."/>
            <person name="Valliyodan B."/>
            <person name="Lindquist E."/>
            <person name="Peto M."/>
            <person name="Grant D."/>
            <person name="Shu S."/>
            <person name="Goodstein D."/>
            <person name="Barry K."/>
            <person name="Futrell-Griggs M."/>
            <person name="Abernathy B."/>
            <person name="Du J."/>
            <person name="Tian Z."/>
            <person name="Zhu L."/>
            <person name="Gill N."/>
            <person name="Joshi T."/>
            <person name="Libault M."/>
            <person name="Sethuraman A."/>
            <person name="Zhang X."/>
            <person name="Shinozaki K."/>
            <person name="Nguyen H."/>
            <person name="Wing R."/>
            <person name="Cregan P."/>
            <person name="Specht J."/>
            <person name="Grimwood J."/>
            <person name="Rokhsar D."/>
            <person name="Stacey G."/>
            <person name="Shoemaker R."/>
            <person name="Jackson S."/>
        </authorList>
    </citation>
    <scope>NUCLEOTIDE SEQUENCE</scope>
    <source>
        <tissue evidence="12">Callus</tissue>
    </source>
</reference>
<keyword evidence="6 11" id="KW-0808">Transferase</keyword>
<evidence type="ECO:0000256" key="5">
    <source>
        <dbReference type="ARBA" id="ARBA00022676"/>
    </source>
</evidence>
<dbReference type="Pfam" id="PF04188">
    <property type="entry name" value="Mannosyl_trans2"/>
    <property type="match status" value="1"/>
</dbReference>
<dbReference type="InParanoid" id="A0A0R0EG78"/>
<evidence type="ECO:0000256" key="3">
    <source>
        <dbReference type="ARBA" id="ARBA00008698"/>
    </source>
</evidence>
<name>A0A0R0EG78_SOYBN</name>
<evidence type="ECO:0000256" key="7">
    <source>
        <dbReference type="ARBA" id="ARBA00022692"/>
    </source>
</evidence>
<keyword evidence="7 11" id="KW-0812">Transmembrane</keyword>
<evidence type="ECO:0000256" key="9">
    <source>
        <dbReference type="ARBA" id="ARBA00022989"/>
    </source>
</evidence>
<evidence type="ECO:0000256" key="11">
    <source>
        <dbReference type="RuleBase" id="RU363112"/>
    </source>
</evidence>
<evidence type="ECO:0000256" key="8">
    <source>
        <dbReference type="ARBA" id="ARBA00022824"/>
    </source>
</evidence>
<dbReference type="Gramene" id="KRG89377">
    <property type="protein sequence ID" value="KRG89377"/>
    <property type="gene ID" value="GLYMA_20G020000"/>
</dbReference>
<comment type="subcellular location">
    <subcellularLocation>
        <location evidence="1 11">Endoplasmic reticulum membrane</location>
        <topology evidence="1 11">Multi-pass membrane protein</topology>
    </subcellularLocation>
</comment>
<feature type="transmembrane region" description="Helical" evidence="11">
    <location>
        <begin position="109"/>
        <end position="131"/>
    </location>
</feature>
<dbReference type="OMA" id="ASYIMAN"/>
<comment type="similarity">
    <text evidence="3 11">Belongs to the PIGV family.</text>
</comment>
<feature type="transmembrane region" description="Helical" evidence="11">
    <location>
        <begin position="168"/>
        <end position="188"/>
    </location>
</feature>
<dbReference type="EC" id="2.4.1.-" evidence="11"/>
<comment type="caution">
    <text evidence="11">Lacks conserved residue(s) required for the propagation of feature annotation.</text>
</comment>
<keyword evidence="5 11" id="KW-0328">Glycosyltransferase</keyword>
<feature type="transmembrane region" description="Helical" evidence="11">
    <location>
        <begin position="233"/>
        <end position="252"/>
    </location>
</feature>
<dbReference type="GO" id="GO:0004376">
    <property type="term" value="F:GPI mannosyltransferase activity"/>
    <property type="evidence" value="ECO:0007669"/>
    <property type="project" value="InterPro"/>
</dbReference>
<dbReference type="UniPathway" id="UPA00196"/>
<accession>A0A0R0EG78</accession>
<dbReference type="Proteomes" id="UP000008827">
    <property type="component" value="Chromosome 20"/>
</dbReference>
<comment type="pathway">
    <text evidence="2 11">Glycolipid biosynthesis; glycosylphosphatidylinositol-anchor biosynthesis.</text>
</comment>
<dbReference type="InterPro" id="IPR007315">
    <property type="entry name" value="PIG-V/Gpi18"/>
</dbReference>
<keyword evidence="8 11" id="KW-0256">Endoplasmic reticulum</keyword>
<evidence type="ECO:0000256" key="2">
    <source>
        <dbReference type="ARBA" id="ARBA00004687"/>
    </source>
</evidence>
<dbReference type="GO" id="GO:0006506">
    <property type="term" value="P:GPI anchor biosynthetic process"/>
    <property type="evidence" value="ECO:0000318"/>
    <property type="project" value="GO_Central"/>
</dbReference>
<evidence type="ECO:0000313" key="14">
    <source>
        <dbReference type="Proteomes" id="UP000008827"/>
    </source>
</evidence>
<keyword evidence="10 11" id="KW-0472">Membrane</keyword>
<evidence type="ECO:0000313" key="13">
    <source>
        <dbReference type="EnsemblPlants" id="KRG89377"/>
    </source>
</evidence>
<evidence type="ECO:0000256" key="6">
    <source>
        <dbReference type="ARBA" id="ARBA00022679"/>
    </source>
</evidence>
<keyword evidence="14" id="KW-1185">Reference proteome</keyword>
<gene>
    <name evidence="12" type="ORF">GLYMA_20G020000</name>
</gene>
<protein>
    <recommendedName>
        <fullName evidence="11">GPI mannosyltransferase 2</fullName>
        <ecNumber evidence="11">2.4.1.-</ecNumber>
    </recommendedName>
</protein>